<protein>
    <submittedName>
        <fullName evidence="4">Class F sortase</fullName>
    </submittedName>
</protein>
<keyword evidence="1" id="KW-0378">Hydrolase</keyword>
<keyword evidence="3" id="KW-0732">Signal</keyword>
<evidence type="ECO:0000256" key="1">
    <source>
        <dbReference type="ARBA" id="ARBA00022801"/>
    </source>
</evidence>
<dbReference type="InterPro" id="IPR042001">
    <property type="entry name" value="Sortase_F"/>
</dbReference>
<dbReference type="Pfam" id="PF04203">
    <property type="entry name" value="Sortase"/>
    <property type="match status" value="1"/>
</dbReference>
<dbReference type="InterPro" id="IPR023365">
    <property type="entry name" value="Sortase_dom-sf"/>
</dbReference>
<proteinExistence type="predicted"/>
<dbReference type="NCBIfam" id="NF033748">
    <property type="entry name" value="class_F_sortase"/>
    <property type="match status" value="1"/>
</dbReference>
<dbReference type="SUPFAM" id="SSF63817">
    <property type="entry name" value="Sortase"/>
    <property type="match status" value="1"/>
</dbReference>
<dbReference type="Gene3D" id="2.40.260.10">
    <property type="entry name" value="Sortase"/>
    <property type="match status" value="1"/>
</dbReference>
<feature type="chain" id="PRO_5028213275" evidence="3">
    <location>
        <begin position="30"/>
        <end position="211"/>
    </location>
</feature>
<feature type="region of interest" description="Disordered" evidence="2">
    <location>
        <begin position="32"/>
        <end position="61"/>
    </location>
</feature>
<feature type="signal peptide" evidence="3">
    <location>
        <begin position="1"/>
        <end position="29"/>
    </location>
</feature>
<dbReference type="CDD" id="cd05829">
    <property type="entry name" value="Sortase_F"/>
    <property type="match status" value="1"/>
</dbReference>
<dbReference type="InterPro" id="IPR005754">
    <property type="entry name" value="Sortase"/>
</dbReference>
<evidence type="ECO:0000256" key="3">
    <source>
        <dbReference type="SAM" id="SignalP"/>
    </source>
</evidence>
<name>A0A7D6CBU8_9ACTN</name>
<reference evidence="4" key="1">
    <citation type="submission" date="2020-08" db="EMBL/GenBank/DDBJ databases">
        <title>A bifunctional nitrone conjugated secondary metabolite targeting the ribosome.</title>
        <authorList>
            <person name="Limbrick E.M."/>
            <person name="Graf M."/>
            <person name="Derewacz D.K."/>
            <person name="Nguyen F."/>
            <person name="Spraggins J.M."/>
            <person name="Wieland M."/>
            <person name="Ynigez-Gutierrez A.E."/>
            <person name="Reisman B.J."/>
            <person name="Zinshteyn B."/>
            <person name="McCulloch K."/>
            <person name="Iverson T.M."/>
            <person name="Green R."/>
            <person name="Wilson D.N."/>
            <person name="Bachmann B.O."/>
        </authorList>
    </citation>
    <scope>NUCLEOTIDE SEQUENCE</scope>
    <source>
        <strain evidence="4">Africana</strain>
    </source>
</reference>
<evidence type="ECO:0000313" key="4">
    <source>
        <dbReference type="EMBL" id="QLJ96323.1"/>
    </source>
</evidence>
<dbReference type="EMBL" id="CP058905">
    <property type="protein sequence ID" value="QLJ96323.1"/>
    <property type="molecule type" value="Genomic_DNA"/>
</dbReference>
<organism evidence="4">
    <name type="scientific">Micromonospora carbonacea</name>
    <dbReference type="NCBI Taxonomy" id="47853"/>
    <lineage>
        <taxon>Bacteria</taxon>
        <taxon>Bacillati</taxon>
        <taxon>Actinomycetota</taxon>
        <taxon>Actinomycetes</taxon>
        <taxon>Micromonosporales</taxon>
        <taxon>Micromonosporaceae</taxon>
        <taxon>Micromonospora</taxon>
    </lineage>
</organism>
<dbReference type="AlphaFoldDB" id="A0A7D6CBU8"/>
<accession>A0A7D6CBU8</accession>
<gene>
    <name evidence="4" type="ORF">HZU44_15110</name>
</gene>
<sequence>MAGGHRTRRSAVALTALAGVAGLGLLAAAATRTPARPPHPGPGAVTDPATGRSTVPAPPLPRATPVRLTIAAIDVHADVVPVAASAAGELEVPPAGPPAVAGWYRLGVSPGEAGNAVVVGHVDSRENGPAVFFDLGRLRPGDRIQIARADSRVATFAVDGVGAYPKTRFPTALVYGTGPVPRLRLVTCGGRFDERDRAYLDNIVVFATAVP</sequence>
<dbReference type="GO" id="GO:0016787">
    <property type="term" value="F:hydrolase activity"/>
    <property type="evidence" value="ECO:0007669"/>
    <property type="project" value="UniProtKB-KW"/>
</dbReference>
<evidence type="ECO:0000256" key="2">
    <source>
        <dbReference type="SAM" id="MobiDB-lite"/>
    </source>
</evidence>